<evidence type="ECO:0000256" key="1">
    <source>
        <dbReference type="ARBA" id="ARBA00001971"/>
    </source>
</evidence>
<accession>A0A2J6S2E3</accession>
<evidence type="ECO:0000256" key="8">
    <source>
        <dbReference type="SAM" id="Phobius"/>
    </source>
</evidence>
<evidence type="ECO:0000256" key="3">
    <source>
        <dbReference type="ARBA" id="ARBA00022723"/>
    </source>
</evidence>
<keyword evidence="6" id="KW-0503">Monooxygenase</keyword>
<keyword evidence="3 5" id="KW-0479">Metal-binding</keyword>
<dbReference type="GO" id="GO:0016705">
    <property type="term" value="F:oxidoreductase activity, acting on paired donors, with incorporation or reduction of molecular oxygen"/>
    <property type="evidence" value="ECO:0007669"/>
    <property type="project" value="InterPro"/>
</dbReference>
<dbReference type="STRING" id="1149755.A0A2J6S2E3"/>
<evidence type="ECO:0000256" key="6">
    <source>
        <dbReference type="RuleBase" id="RU000461"/>
    </source>
</evidence>
<keyword evidence="5 6" id="KW-0349">Heme</keyword>
<feature type="compositionally biased region" description="Basic and acidic residues" evidence="7">
    <location>
        <begin position="329"/>
        <end position="342"/>
    </location>
</feature>
<comment type="similarity">
    <text evidence="2 6">Belongs to the cytochrome P450 family.</text>
</comment>
<dbReference type="InterPro" id="IPR001128">
    <property type="entry name" value="Cyt_P450"/>
</dbReference>
<dbReference type="InterPro" id="IPR002401">
    <property type="entry name" value="Cyt_P450_E_grp-I"/>
</dbReference>
<dbReference type="PRINTS" id="PR00463">
    <property type="entry name" value="EP450I"/>
</dbReference>
<dbReference type="InterPro" id="IPR017972">
    <property type="entry name" value="Cyt_P450_CS"/>
</dbReference>
<dbReference type="Pfam" id="PF00067">
    <property type="entry name" value="p450"/>
    <property type="match status" value="1"/>
</dbReference>
<proteinExistence type="inferred from homology"/>
<keyword evidence="4 5" id="KW-0408">Iron</keyword>
<dbReference type="SUPFAM" id="SSF48264">
    <property type="entry name" value="Cytochrome P450"/>
    <property type="match status" value="1"/>
</dbReference>
<dbReference type="Gene3D" id="1.10.630.10">
    <property type="entry name" value="Cytochrome P450"/>
    <property type="match status" value="1"/>
</dbReference>
<keyword evidence="8" id="KW-0812">Transmembrane</keyword>
<reference evidence="9 10" key="1">
    <citation type="submission" date="2016-04" db="EMBL/GenBank/DDBJ databases">
        <title>A degradative enzymes factory behind the ericoid mycorrhizal symbiosis.</title>
        <authorList>
            <consortium name="DOE Joint Genome Institute"/>
            <person name="Martino E."/>
            <person name="Morin E."/>
            <person name="Grelet G."/>
            <person name="Kuo A."/>
            <person name="Kohler A."/>
            <person name="Daghino S."/>
            <person name="Barry K."/>
            <person name="Choi C."/>
            <person name="Cichocki N."/>
            <person name="Clum A."/>
            <person name="Copeland A."/>
            <person name="Hainaut M."/>
            <person name="Haridas S."/>
            <person name="Labutti K."/>
            <person name="Lindquist E."/>
            <person name="Lipzen A."/>
            <person name="Khouja H.-R."/>
            <person name="Murat C."/>
            <person name="Ohm R."/>
            <person name="Olson A."/>
            <person name="Spatafora J."/>
            <person name="Veneault-Fourrey C."/>
            <person name="Henrissat B."/>
            <person name="Grigoriev I."/>
            <person name="Martin F."/>
            <person name="Perotto S."/>
        </authorList>
    </citation>
    <scope>NUCLEOTIDE SEQUENCE [LARGE SCALE GENOMIC DNA]</scope>
    <source>
        <strain evidence="9 10">F</strain>
    </source>
</reference>
<dbReference type="PANTHER" id="PTHR24305:SF166">
    <property type="entry name" value="CYTOCHROME P450 12A4, MITOCHONDRIAL-RELATED"/>
    <property type="match status" value="1"/>
</dbReference>
<gene>
    <name evidence="9" type="ORF">L207DRAFT_577884</name>
</gene>
<dbReference type="PROSITE" id="PS00086">
    <property type="entry name" value="CYTOCHROME_P450"/>
    <property type="match status" value="1"/>
</dbReference>
<dbReference type="PANTHER" id="PTHR24305">
    <property type="entry name" value="CYTOCHROME P450"/>
    <property type="match status" value="1"/>
</dbReference>
<dbReference type="PRINTS" id="PR00385">
    <property type="entry name" value="P450"/>
</dbReference>
<evidence type="ECO:0000256" key="7">
    <source>
        <dbReference type="SAM" id="MobiDB-lite"/>
    </source>
</evidence>
<keyword evidence="8" id="KW-0472">Membrane</keyword>
<feature type="binding site" description="axial binding residue" evidence="5">
    <location>
        <position position="556"/>
    </location>
    <ligand>
        <name>heme</name>
        <dbReference type="ChEBI" id="CHEBI:30413"/>
    </ligand>
    <ligandPart>
        <name>Fe</name>
        <dbReference type="ChEBI" id="CHEBI:18248"/>
    </ligandPart>
</feature>
<keyword evidence="8" id="KW-1133">Transmembrane helix</keyword>
<feature type="transmembrane region" description="Helical" evidence="8">
    <location>
        <begin position="6"/>
        <end position="25"/>
    </location>
</feature>
<dbReference type="InterPro" id="IPR050121">
    <property type="entry name" value="Cytochrome_P450_monoxygenase"/>
</dbReference>
<protein>
    <submittedName>
        <fullName evidence="9">Cytochrome P450</fullName>
    </submittedName>
</protein>
<name>A0A2J6S2E3_HYAVF</name>
<evidence type="ECO:0000256" key="5">
    <source>
        <dbReference type="PIRSR" id="PIRSR602401-1"/>
    </source>
</evidence>
<dbReference type="GO" id="GO:0005506">
    <property type="term" value="F:iron ion binding"/>
    <property type="evidence" value="ECO:0007669"/>
    <property type="project" value="InterPro"/>
</dbReference>
<dbReference type="AlphaFoldDB" id="A0A2J6S2E3"/>
<keyword evidence="10" id="KW-1185">Reference proteome</keyword>
<evidence type="ECO:0000256" key="4">
    <source>
        <dbReference type="ARBA" id="ARBA00023004"/>
    </source>
</evidence>
<dbReference type="OrthoDB" id="1470350at2759"/>
<evidence type="ECO:0000313" key="9">
    <source>
        <dbReference type="EMBL" id="PMD44936.1"/>
    </source>
</evidence>
<dbReference type="InterPro" id="IPR036396">
    <property type="entry name" value="Cyt_P450_sf"/>
</dbReference>
<organism evidence="9 10">
    <name type="scientific">Hyaloscypha variabilis (strain UAMH 11265 / GT02V1 / F)</name>
    <name type="common">Meliniomyces variabilis</name>
    <dbReference type="NCBI Taxonomy" id="1149755"/>
    <lineage>
        <taxon>Eukaryota</taxon>
        <taxon>Fungi</taxon>
        <taxon>Dikarya</taxon>
        <taxon>Ascomycota</taxon>
        <taxon>Pezizomycotina</taxon>
        <taxon>Leotiomycetes</taxon>
        <taxon>Helotiales</taxon>
        <taxon>Hyaloscyphaceae</taxon>
        <taxon>Hyaloscypha</taxon>
        <taxon>Hyaloscypha variabilis</taxon>
    </lineage>
</organism>
<sequence length="639" mass="73054">MYQQTFALLGAILTAVVVIKVVGFWSSLNQARRFAAASPISYVTVYWYRESGLFWLLSPWFAPFLEKLPFRLGHWVHYKKRDFSWAHKGKLPREELRSEVFWTAAVDGCLLHVSDPDVVSEIVHRWKDFPKAERYYWDLMWFGDNVITTEGADWQRHRKVTGPSFNERNSGLVFDESLIQAKAMLASFTHEADGNASRPGREPVIEDLIFWLKAIALNVLSGAAFNLHIPWPTNSVVGFDIHQDLVESDDESDSEFPEESKAHLMSWQHCMNQIMENFYFLIGLSDWILEHSPWKFMRTLPAAYSEFMEYIQEMIEDALRVEFPTDGSGKSDGDSSDGEKNAVHTPQGSSSSASSKESSLRRNDLLSTILRANKKQQLSDLEIIGNICILLIAGHETSASVLETALILLATEPEFQQSIQDELDEIWAAKKPEQDLTYEDYPKMRKIMALMLETLRLYPPIINLFKSTAEHPQTLTYRSQPLPLPPDTTIFLEAVSLHRNPKYWSPSPDTFLPSRWLKDPTYTPAPNTLPESPAHANLLCPQKGSYIPFGVGMRSCLGKKFAQVEFCTIVAVLLKECSIELVADEKGKGREWEEKRREALECLDRRRTILALRMLGKVKVRFVRRGAESFPPRKEKKSV</sequence>
<dbReference type="GO" id="GO:0020037">
    <property type="term" value="F:heme binding"/>
    <property type="evidence" value="ECO:0007669"/>
    <property type="project" value="InterPro"/>
</dbReference>
<dbReference type="Proteomes" id="UP000235786">
    <property type="component" value="Unassembled WGS sequence"/>
</dbReference>
<comment type="cofactor">
    <cofactor evidence="1 5">
        <name>heme</name>
        <dbReference type="ChEBI" id="CHEBI:30413"/>
    </cofactor>
</comment>
<dbReference type="EMBL" id="KZ613940">
    <property type="protein sequence ID" value="PMD44936.1"/>
    <property type="molecule type" value="Genomic_DNA"/>
</dbReference>
<evidence type="ECO:0000256" key="2">
    <source>
        <dbReference type="ARBA" id="ARBA00010617"/>
    </source>
</evidence>
<evidence type="ECO:0000313" key="10">
    <source>
        <dbReference type="Proteomes" id="UP000235786"/>
    </source>
</evidence>
<feature type="region of interest" description="Disordered" evidence="7">
    <location>
        <begin position="323"/>
        <end position="359"/>
    </location>
</feature>
<keyword evidence="6" id="KW-0560">Oxidoreductase</keyword>
<dbReference type="GO" id="GO:0004497">
    <property type="term" value="F:monooxygenase activity"/>
    <property type="evidence" value="ECO:0007669"/>
    <property type="project" value="UniProtKB-KW"/>
</dbReference>